<dbReference type="Proteomes" id="UP001497482">
    <property type="component" value="Chromosome 22"/>
</dbReference>
<sequence length="143" mass="15437">MPHPLSILIVFPTHTIPPPPLDSSSPQPLSDTSHSVSKVSSREIPSAYFSSQITRNPKTPSLHTTQDNTIHTTIPGGGGGPHEDPSSSQYISYNPHYKLTLPQHLLGTPVRQGNGRKKSVHGSYESESSKHLSPSSVHRLPAP</sequence>
<dbReference type="AlphaFoldDB" id="A0AAV2L5T5"/>
<reference evidence="2 3" key="1">
    <citation type="submission" date="2024-04" db="EMBL/GenBank/DDBJ databases">
        <authorList>
            <person name="Waldvogel A.-M."/>
            <person name="Schoenle A."/>
        </authorList>
    </citation>
    <scope>NUCLEOTIDE SEQUENCE [LARGE SCALE GENOMIC DNA]</scope>
</reference>
<proteinExistence type="predicted"/>
<feature type="compositionally biased region" description="Polar residues" evidence="1">
    <location>
        <begin position="48"/>
        <end position="68"/>
    </location>
</feature>
<evidence type="ECO:0000256" key="1">
    <source>
        <dbReference type="SAM" id="MobiDB-lite"/>
    </source>
</evidence>
<protein>
    <submittedName>
        <fullName evidence="2">Uncharacterized protein</fullName>
    </submittedName>
</protein>
<evidence type="ECO:0000313" key="2">
    <source>
        <dbReference type="EMBL" id="CAL1597763.1"/>
    </source>
</evidence>
<feature type="compositionally biased region" description="Low complexity" evidence="1">
    <location>
        <begin position="123"/>
        <end position="136"/>
    </location>
</feature>
<feature type="compositionally biased region" description="Low complexity" evidence="1">
    <location>
        <begin position="22"/>
        <end position="39"/>
    </location>
</feature>
<evidence type="ECO:0000313" key="3">
    <source>
        <dbReference type="Proteomes" id="UP001497482"/>
    </source>
</evidence>
<gene>
    <name evidence="2" type="ORF">KC01_LOCUS26248</name>
</gene>
<dbReference type="EMBL" id="OZ035844">
    <property type="protein sequence ID" value="CAL1597763.1"/>
    <property type="molecule type" value="Genomic_DNA"/>
</dbReference>
<organism evidence="2 3">
    <name type="scientific">Knipowitschia caucasica</name>
    <name type="common">Caucasian dwarf goby</name>
    <name type="synonym">Pomatoschistus caucasicus</name>
    <dbReference type="NCBI Taxonomy" id="637954"/>
    <lineage>
        <taxon>Eukaryota</taxon>
        <taxon>Metazoa</taxon>
        <taxon>Chordata</taxon>
        <taxon>Craniata</taxon>
        <taxon>Vertebrata</taxon>
        <taxon>Euteleostomi</taxon>
        <taxon>Actinopterygii</taxon>
        <taxon>Neopterygii</taxon>
        <taxon>Teleostei</taxon>
        <taxon>Neoteleostei</taxon>
        <taxon>Acanthomorphata</taxon>
        <taxon>Gobiaria</taxon>
        <taxon>Gobiiformes</taxon>
        <taxon>Gobioidei</taxon>
        <taxon>Gobiidae</taxon>
        <taxon>Gobiinae</taxon>
        <taxon>Knipowitschia</taxon>
    </lineage>
</organism>
<accession>A0AAV2L5T5</accession>
<feature type="region of interest" description="Disordered" evidence="1">
    <location>
        <begin position="17"/>
        <end position="143"/>
    </location>
</feature>
<name>A0AAV2L5T5_KNICA</name>
<keyword evidence="3" id="KW-1185">Reference proteome</keyword>